<accession>A0A167X0T8</accession>
<evidence type="ECO:0000313" key="2">
    <source>
        <dbReference type="EMBL" id="KZP06700.1"/>
    </source>
</evidence>
<feature type="transmembrane region" description="Helical" evidence="1">
    <location>
        <begin position="61"/>
        <end position="81"/>
    </location>
</feature>
<dbReference type="OrthoDB" id="2653326at2759"/>
<keyword evidence="1" id="KW-1133">Transmembrane helix</keyword>
<name>A0A167X0T8_9AGAM</name>
<evidence type="ECO:0000313" key="3">
    <source>
        <dbReference type="Proteomes" id="UP000076532"/>
    </source>
</evidence>
<reference evidence="2 3" key="1">
    <citation type="journal article" date="2016" name="Mol. Biol. Evol.">
        <title>Comparative Genomics of Early-Diverging Mushroom-Forming Fungi Provides Insights into the Origins of Lignocellulose Decay Capabilities.</title>
        <authorList>
            <person name="Nagy L.G."/>
            <person name="Riley R."/>
            <person name="Tritt A."/>
            <person name="Adam C."/>
            <person name="Daum C."/>
            <person name="Floudas D."/>
            <person name="Sun H."/>
            <person name="Yadav J.S."/>
            <person name="Pangilinan J."/>
            <person name="Larsson K.H."/>
            <person name="Matsuura K."/>
            <person name="Barry K."/>
            <person name="Labutti K."/>
            <person name="Kuo R."/>
            <person name="Ohm R.A."/>
            <person name="Bhattacharya S.S."/>
            <person name="Shirouzu T."/>
            <person name="Yoshinaga Y."/>
            <person name="Martin F.M."/>
            <person name="Grigoriev I.V."/>
            <person name="Hibbett D.S."/>
        </authorList>
    </citation>
    <scope>NUCLEOTIDE SEQUENCE [LARGE SCALE GENOMIC DNA]</scope>
    <source>
        <strain evidence="2 3">CBS 109695</strain>
    </source>
</reference>
<feature type="transmembrane region" description="Helical" evidence="1">
    <location>
        <begin position="93"/>
        <end position="114"/>
    </location>
</feature>
<dbReference type="EMBL" id="KV417776">
    <property type="protein sequence ID" value="KZP06700.1"/>
    <property type="molecule type" value="Genomic_DNA"/>
</dbReference>
<keyword evidence="1" id="KW-0812">Transmembrane</keyword>
<dbReference type="AlphaFoldDB" id="A0A167X0T8"/>
<keyword evidence="3" id="KW-1185">Reference proteome</keyword>
<protein>
    <submittedName>
        <fullName evidence="2">Uncharacterized protein</fullName>
    </submittedName>
</protein>
<dbReference type="Proteomes" id="UP000076532">
    <property type="component" value="Unassembled WGS sequence"/>
</dbReference>
<evidence type="ECO:0000256" key="1">
    <source>
        <dbReference type="SAM" id="Phobius"/>
    </source>
</evidence>
<sequence>MEALSFKATMSTASSLSTVLLPAGPVTDPPLSTARRTFIQSIPEVSFNGDMTLPATNMFNHYYEGTALILGYLIFAALAPLCSACNTGDVMTLVLHYCLVSSGDPLFLLAMFCLQFQLGRRRTMANGQ</sequence>
<proteinExistence type="predicted"/>
<organism evidence="2 3">
    <name type="scientific">Athelia psychrophila</name>
    <dbReference type="NCBI Taxonomy" id="1759441"/>
    <lineage>
        <taxon>Eukaryota</taxon>
        <taxon>Fungi</taxon>
        <taxon>Dikarya</taxon>
        <taxon>Basidiomycota</taxon>
        <taxon>Agaricomycotina</taxon>
        <taxon>Agaricomycetes</taxon>
        <taxon>Agaricomycetidae</taxon>
        <taxon>Atheliales</taxon>
        <taxon>Atheliaceae</taxon>
        <taxon>Athelia</taxon>
    </lineage>
</organism>
<keyword evidence="1" id="KW-0472">Membrane</keyword>
<gene>
    <name evidence="2" type="ORF">FIBSPDRAFT_939884</name>
</gene>